<evidence type="ECO:0000313" key="2">
    <source>
        <dbReference type="EMBL" id="MDP4484552.1"/>
    </source>
</evidence>
<dbReference type="SMART" id="SM01321">
    <property type="entry name" value="Y1_Tnp"/>
    <property type="match status" value="1"/>
</dbReference>
<evidence type="ECO:0000259" key="1">
    <source>
        <dbReference type="SMART" id="SM01321"/>
    </source>
</evidence>
<dbReference type="Pfam" id="PF01797">
    <property type="entry name" value="Y1_Tnp"/>
    <property type="match status" value="1"/>
</dbReference>
<proteinExistence type="predicted"/>
<sequence length="154" mass="18097">MYSSKKLLVGRHSSKNKFYSVTICTKQRIPLFKNFENACTATRGLVYMQNKVHTICYTLMPDHLHWLFQLKDLPLADVMKQYKSITTVKINKLNCSTGPVWQQNYFEHQLRAEDDLINQARYIISNPLRAELVNDVGEYPFWDCVYLCDHELSN</sequence>
<dbReference type="NCBIfam" id="NF047646">
    <property type="entry name" value="REP_Tyr_transpos"/>
    <property type="match status" value="1"/>
</dbReference>
<dbReference type="RefSeq" id="WP_082007379.1">
    <property type="nucleotide sequence ID" value="NZ_JASGWX010000008.1"/>
</dbReference>
<comment type="caution">
    <text evidence="2">The sequence shown here is derived from an EMBL/GenBank/DDBJ whole genome shotgun (WGS) entry which is preliminary data.</text>
</comment>
<dbReference type="PANTHER" id="PTHR36966">
    <property type="entry name" value="REP-ASSOCIATED TYROSINE TRANSPOSASE"/>
    <property type="match status" value="1"/>
</dbReference>
<dbReference type="SUPFAM" id="SSF143422">
    <property type="entry name" value="Transposase IS200-like"/>
    <property type="match status" value="1"/>
</dbReference>
<keyword evidence="3" id="KW-1185">Reference proteome</keyword>
<dbReference type="InterPro" id="IPR052715">
    <property type="entry name" value="RAYT_transposase"/>
</dbReference>
<reference evidence="2 3" key="1">
    <citation type="submission" date="2023-04" db="EMBL/GenBank/DDBJ databases">
        <title>Novel Pseudoalteromonas species isolated from Pacific coral.</title>
        <authorList>
            <person name="Videau P."/>
            <person name="Shlafstein M.D."/>
            <person name="Oline D.K."/>
            <person name="Strangman W.K."/>
            <person name="Hahnke R.L."/>
            <person name="Saw J.H."/>
            <person name="Ushijima B."/>
        </authorList>
    </citation>
    <scope>NUCLEOTIDE SEQUENCE [LARGE SCALE GENOMIC DNA]</scope>
    <source>
        <strain evidence="2 3">LMG 14908</strain>
    </source>
</reference>
<dbReference type="InterPro" id="IPR002686">
    <property type="entry name" value="Transposase_17"/>
</dbReference>
<dbReference type="Gene3D" id="3.30.70.1290">
    <property type="entry name" value="Transposase IS200-like"/>
    <property type="match status" value="1"/>
</dbReference>
<organism evidence="2 3">
    <name type="scientific">Pseudoalteromonas distincta</name>
    <dbReference type="NCBI Taxonomy" id="77608"/>
    <lineage>
        <taxon>Bacteria</taxon>
        <taxon>Pseudomonadati</taxon>
        <taxon>Pseudomonadota</taxon>
        <taxon>Gammaproteobacteria</taxon>
        <taxon>Alteromonadales</taxon>
        <taxon>Pseudoalteromonadaceae</taxon>
        <taxon>Pseudoalteromonas</taxon>
    </lineage>
</organism>
<dbReference type="Proteomes" id="UP001242314">
    <property type="component" value="Unassembled WGS sequence"/>
</dbReference>
<name>A0ABT9GFA0_9GAMM</name>
<gene>
    <name evidence="2" type="ORF">QDH73_11065</name>
</gene>
<evidence type="ECO:0000313" key="3">
    <source>
        <dbReference type="Proteomes" id="UP001242314"/>
    </source>
</evidence>
<accession>A0ABT9GFA0</accession>
<dbReference type="InterPro" id="IPR036515">
    <property type="entry name" value="Transposase_17_sf"/>
</dbReference>
<protein>
    <submittedName>
        <fullName evidence="2">Transposase</fullName>
    </submittedName>
</protein>
<dbReference type="PANTHER" id="PTHR36966:SF1">
    <property type="entry name" value="REP-ASSOCIATED TYROSINE TRANSPOSASE"/>
    <property type="match status" value="1"/>
</dbReference>
<feature type="domain" description="Transposase IS200-like" evidence="1">
    <location>
        <begin position="14"/>
        <end position="126"/>
    </location>
</feature>
<dbReference type="EMBL" id="JASGWX010000008">
    <property type="protein sequence ID" value="MDP4484552.1"/>
    <property type="molecule type" value="Genomic_DNA"/>
</dbReference>